<reference evidence="1" key="2">
    <citation type="submission" date="2022-01" db="EMBL/GenBank/DDBJ databases">
        <authorList>
            <person name="Yamashiro T."/>
            <person name="Shiraishi A."/>
            <person name="Satake H."/>
            <person name="Nakayama K."/>
        </authorList>
    </citation>
    <scope>NUCLEOTIDE SEQUENCE</scope>
</reference>
<reference evidence="1" key="1">
    <citation type="journal article" date="2022" name="Int. J. Mol. Sci.">
        <title>Draft Genome of Tanacetum Coccineum: Genomic Comparison of Closely Related Tanacetum-Family Plants.</title>
        <authorList>
            <person name="Yamashiro T."/>
            <person name="Shiraishi A."/>
            <person name="Nakayama K."/>
            <person name="Satake H."/>
        </authorList>
    </citation>
    <scope>NUCLEOTIDE SEQUENCE</scope>
</reference>
<evidence type="ECO:0000313" key="2">
    <source>
        <dbReference type="Proteomes" id="UP001151760"/>
    </source>
</evidence>
<organism evidence="1 2">
    <name type="scientific">Tanacetum coccineum</name>
    <dbReference type="NCBI Taxonomy" id="301880"/>
    <lineage>
        <taxon>Eukaryota</taxon>
        <taxon>Viridiplantae</taxon>
        <taxon>Streptophyta</taxon>
        <taxon>Embryophyta</taxon>
        <taxon>Tracheophyta</taxon>
        <taxon>Spermatophyta</taxon>
        <taxon>Magnoliopsida</taxon>
        <taxon>eudicotyledons</taxon>
        <taxon>Gunneridae</taxon>
        <taxon>Pentapetalae</taxon>
        <taxon>asterids</taxon>
        <taxon>campanulids</taxon>
        <taxon>Asterales</taxon>
        <taxon>Asteraceae</taxon>
        <taxon>Asteroideae</taxon>
        <taxon>Anthemideae</taxon>
        <taxon>Anthemidinae</taxon>
        <taxon>Tanacetum</taxon>
    </lineage>
</organism>
<comment type="caution">
    <text evidence="1">The sequence shown here is derived from an EMBL/GenBank/DDBJ whole genome shotgun (WGS) entry which is preliminary data.</text>
</comment>
<sequence>MSDGGRGNETILHMLCIDDSLLNVLVLVKWELHVEMVEEGFLLESREEGLLVVVEHHLKKKERDEGGGIVRERVVSIIAWCGCGEASLEEVEETLEQSLGLLEFRRLSSFDRWKLVEIVNGVEESSEEHGIWKSHLTTLSHAHHSLDDVVGEVKGFADGETIKHVAKRHVWMIFMTDERNDIFIENEVPFVEGILELGVKHLK</sequence>
<gene>
    <name evidence="1" type="ORF">Tco_1016570</name>
</gene>
<proteinExistence type="predicted"/>
<name>A0ABQ5FP04_9ASTR</name>
<evidence type="ECO:0000313" key="1">
    <source>
        <dbReference type="EMBL" id="GJT65090.1"/>
    </source>
</evidence>
<accession>A0ABQ5FP04</accession>
<protein>
    <submittedName>
        <fullName evidence="1">Uncharacterized protein</fullName>
    </submittedName>
</protein>
<dbReference type="EMBL" id="BQNB010017603">
    <property type="protein sequence ID" value="GJT65090.1"/>
    <property type="molecule type" value="Genomic_DNA"/>
</dbReference>
<dbReference type="Proteomes" id="UP001151760">
    <property type="component" value="Unassembled WGS sequence"/>
</dbReference>
<keyword evidence="2" id="KW-1185">Reference proteome</keyword>